<dbReference type="PANTHER" id="PTHR47739">
    <property type="entry name" value="TRNA1(VAL) (ADENINE(37)-N6)-METHYLTRANSFERASE"/>
    <property type="match status" value="1"/>
</dbReference>
<dbReference type="GO" id="GO:0003676">
    <property type="term" value="F:nucleic acid binding"/>
    <property type="evidence" value="ECO:0007669"/>
    <property type="project" value="InterPro"/>
</dbReference>
<dbReference type="GO" id="GO:0008757">
    <property type="term" value="F:S-adenosylmethionine-dependent methyltransferase activity"/>
    <property type="evidence" value="ECO:0007669"/>
    <property type="project" value="UniProtKB-ARBA"/>
</dbReference>
<evidence type="ECO:0000256" key="2">
    <source>
        <dbReference type="ARBA" id="ARBA00022691"/>
    </source>
</evidence>
<dbReference type="GO" id="GO:0008170">
    <property type="term" value="F:N-methyltransferase activity"/>
    <property type="evidence" value="ECO:0007669"/>
    <property type="project" value="UniProtKB-ARBA"/>
</dbReference>
<dbReference type="RefSeq" id="WP_348519149.1">
    <property type="nucleotide sequence ID" value="NZ_CP155620.1"/>
</dbReference>
<dbReference type="GO" id="GO:0032259">
    <property type="term" value="P:methylation"/>
    <property type="evidence" value="ECO:0007669"/>
    <property type="project" value="UniProtKB-KW"/>
</dbReference>
<evidence type="ECO:0000313" key="4">
    <source>
        <dbReference type="EMBL" id="XBJ30163.1"/>
    </source>
</evidence>
<evidence type="ECO:0000256" key="1">
    <source>
        <dbReference type="ARBA" id="ARBA00022603"/>
    </source>
</evidence>
<dbReference type="PROSITE" id="PS00092">
    <property type="entry name" value="N6_MTASE"/>
    <property type="match status" value="1"/>
</dbReference>
<dbReference type="Gene3D" id="3.40.50.150">
    <property type="entry name" value="Vaccinia Virus protein VP39"/>
    <property type="match status" value="1"/>
</dbReference>
<dbReference type="EMBL" id="CP155620">
    <property type="protein sequence ID" value="XBJ30163.1"/>
    <property type="molecule type" value="Genomic_DNA"/>
</dbReference>
<dbReference type="SUPFAM" id="SSF53335">
    <property type="entry name" value="S-adenosyl-L-methionine-dependent methyltransferases"/>
    <property type="match status" value="1"/>
</dbReference>
<dbReference type="InterPro" id="IPR050210">
    <property type="entry name" value="tRNA_Adenine-N(6)_MTase"/>
</dbReference>
<dbReference type="Pfam" id="PF05175">
    <property type="entry name" value="MTS"/>
    <property type="match status" value="1"/>
</dbReference>
<reference evidence="4" key="1">
    <citation type="submission" date="2024-05" db="EMBL/GenBank/DDBJ databases">
        <title>Campylobacter coli isolated from environmental waters in Slovenia.</title>
        <authorList>
            <person name="Zautner A.E."/>
            <person name="Bunk B."/>
            <person name="Riedel T."/>
            <person name="Sproeer C."/>
        </authorList>
    </citation>
    <scope>NUCLEOTIDE SEQUENCE</scope>
    <source>
        <strain evidence="4">CCS1377</strain>
    </source>
</reference>
<protein>
    <submittedName>
        <fullName evidence="4">Methyltransferase</fullName>
    </submittedName>
</protein>
<dbReference type="PANTHER" id="PTHR47739:SF1">
    <property type="entry name" value="TRNA1(VAL) (ADENINE(37)-N6)-METHYLTRANSFERASE"/>
    <property type="match status" value="1"/>
</dbReference>
<keyword evidence="2" id="KW-0949">S-adenosyl-L-methionine</keyword>
<gene>
    <name evidence="4" type="ORF">AAH949_06670</name>
</gene>
<dbReference type="InterPro" id="IPR002052">
    <property type="entry name" value="DNA_methylase_N6_adenine_CS"/>
</dbReference>
<evidence type="ECO:0000259" key="3">
    <source>
        <dbReference type="Pfam" id="PF05175"/>
    </source>
</evidence>
<accession>A0AAU7EA50</accession>
<keyword evidence="1 4" id="KW-0489">Methyltransferase</keyword>
<sequence length="229" mass="26595">MRFKQLKNGYRYNSDSMILLDFASKQKPKMEVLDVGCGCGIVGIGLKKKYPNINLDLLDIQECNITLCEENLKLNSINAKIFLCDFKDFDTEKKYDFIVSNPPFYRYGAQKGENTHQNISKFADNLKLEDFIARANSLLKPRGKLCFCYESLAIEEIACLLKKYKIKLTALQFIHTRKDQKARLLMILAQKSSKNFCEILEPFIVYEDNVFSQQMLQVYNEFKVESDDL</sequence>
<keyword evidence="1 4" id="KW-0808">Transferase</keyword>
<feature type="domain" description="Methyltransferase small" evidence="3">
    <location>
        <begin position="16"/>
        <end position="147"/>
    </location>
</feature>
<dbReference type="InterPro" id="IPR029063">
    <property type="entry name" value="SAM-dependent_MTases_sf"/>
</dbReference>
<name>A0AAU7EA50_9BACT</name>
<dbReference type="InterPro" id="IPR007848">
    <property type="entry name" value="Small_mtfrase_dom"/>
</dbReference>
<organism evidence="4">
    <name type="scientific">Campylobacter sp. CCS1377</name>
    <dbReference type="NCBI Taxonomy" id="3158229"/>
    <lineage>
        <taxon>Bacteria</taxon>
        <taxon>Pseudomonadati</taxon>
        <taxon>Campylobacterota</taxon>
        <taxon>Epsilonproteobacteria</taxon>
        <taxon>Campylobacterales</taxon>
        <taxon>Campylobacteraceae</taxon>
        <taxon>Campylobacter</taxon>
    </lineage>
</organism>
<dbReference type="AlphaFoldDB" id="A0AAU7EA50"/>
<proteinExistence type="predicted"/>